<gene>
    <name evidence="2" type="ORF">SDC9_204941</name>
</gene>
<comment type="caution">
    <text evidence="2">The sequence shown here is derived from an EMBL/GenBank/DDBJ whole genome shotgun (WGS) entry which is preliminary data.</text>
</comment>
<dbReference type="EMBL" id="VSSQ01128555">
    <property type="protein sequence ID" value="MPN57247.1"/>
    <property type="molecule type" value="Genomic_DNA"/>
</dbReference>
<evidence type="ECO:0000256" key="1">
    <source>
        <dbReference type="SAM" id="MobiDB-lite"/>
    </source>
</evidence>
<feature type="compositionally biased region" description="Basic and acidic residues" evidence="1">
    <location>
        <begin position="1"/>
        <end position="14"/>
    </location>
</feature>
<name>A0A645J1G8_9ZZZZ</name>
<organism evidence="2">
    <name type="scientific">bioreactor metagenome</name>
    <dbReference type="NCBI Taxonomy" id="1076179"/>
    <lineage>
        <taxon>unclassified sequences</taxon>
        <taxon>metagenomes</taxon>
        <taxon>ecological metagenomes</taxon>
    </lineage>
</organism>
<sequence length="116" mass="12743">MGGVELEHAAERSGEGPIGGGNGRTAVGQRHRRGGRFLADVGDVVGRRLLEVGDLRLQRRQLLLKRLDARIGRFVGGRQSRPGEGDGRRAGDEFGFPRHVVLAPRSCWSSFKLDRM</sequence>
<evidence type="ECO:0000313" key="2">
    <source>
        <dbReference type="EMBL" id="MPN57247.1"/>
    </source>
</evidence>
<protein>
    <submittedName>
        <fullName evidence="2">Uncharacterized protein</fullName>
    </submittedName>
</protein>
<dbReference type="AlphaFoldDB" id="A0A645J1G8"/>
<accession>A0A645J1G8</accession>
<proteinExistence type="predicted"/>
<feature type="region of interest" description="Disordered" evidence="1">
    <location>
        <begin position="1"/>
        <end position="31"/>
    </location>
</feature>
<reference evidence="2" key="1">
    <citation type="submission" date="2019-08" db="EMBL/GenBank/DDBJ databases">
        <authorList>
            <person name="Kucharzyk K."/>
            <person name="Murdoch R.W."/>
            <person name="Higgins S."/>
            <person name="Loffler F."/>
        </authorList>
    </citation>
    <scope>NUCLEOTIDE SEQUENCE</scope>
</reference>